<comment type="similarity">
    <text evidence="2">Belongs to the FAM3 family.</text>
</comment>
<dbReference type="InterPro" id="IPR039477">
    <property type="entry name" value="ILEI/PANDER_dom"/>
</dbReference>
<keyword evidence="9" id="KW-1185">Reference proteome</keyword>
<dbReference type="InterPro" id="IPR039220">
    <property type="entry name" value="FAM3"/>
</dbReference>
<dbReference type="GO" id="GO:0005576">
    <property type="term" value="C:extracellular region"/>
    <property type="evidence" value="ECO:0007669"/>
    <property type="project" value="UniProtKB-SubCell"/>
</dbReference>
<proteinExistence type="inferred from homology"/>
<reference evidence="8" key="2">
    <citation type="submission" date="2025-09" db="UniProtKB">
        <authorList>
            <consortium name="Ensembl"/>
        </authorList>
    </citation>
    <scope>IDENTIFICATION</scope>
</reference>
<keyword evidence="3" id="KW-0964">Secreted</keyword>
<reference evidence="8" key="1">
    <citation type="submission" date="2025-08" db="UniProtKB">
        <authorList>
            <consortium name="Ensembl"/>
        </authorList>
    </citation>
    <scope>IDENTIFICATION</scope>
</reference>
<dbReference type="Proteomes" id="UP000472270">
    <property type="component" value="Unassembled WGS sequence"/>
</dbReference>
<evidence type="ECO:0000259" key="7">
    <source>
        <dbReference type="Pfam" id="PF15711"/>
    </source>
</evidence>
<accession>A0A673GAI1</accession>
<dbReference type="Pfam" id="PF15711">
    <property type="entry name" value="ILEI"/>
    <property type="match status" value="1"/>
</dbReference>
<evidence type="ECO:0000256" key="2">
    <source>
        <dbReference type="ARBA" id="ARBA00010905"/>
    </source>
</evidence>
<dbReference type="Ensembl" id="ENSSRHT00000012910.1">
    <property type="protein sequence ID" value="ENSSRHP00000012453.1"/>
    <property type="gene ID" value="ENSSRHG00000007114.1"/>
</dbReference>
<keyword evidence="6" id="KW-1015">Disulfide bond</keyword>
<evidence type="ECO:0000256" key="3">
    <source>
        <dbReference type="ARBA" id="ARBA00022525"/>
    </source>
</evidence>
<sequence length="105" mass="11715">MGGIKNNAGQGLTIVLNHLFVLQDPEELLVYLKTLKPGNIVRVASHIDPTPKLTDEIREIFTALGSTVVKSLKPRDSWVFTVGCFIYWPEMGEIIGCFPRISETE</sequence>
<evidence type="ECO:0000256" key="6">
    <source>
        <dbReference type="ARBA" id="ARBA00023157"/>
    </source>
</evidence>
<evidence type="ECO:0000313" key="8">
    <source>
        <dbReference type="Ensembl" id="ENSSRHP00000012453.1"/>
    </source>
</evidence>
<evidence type="ECO:0000256" key="4">
    <source>
        <dbReference type="ARBA" id="ARBA00022729"/>
    </source>
</evidence>
<name>A0A673GAI1_9TELE</name>
<comment type="subcellular location">
    <subcellularLocation>
        <location evidence="1">Secreted</location>
    </subcellularLocation>
</comment>
<keyword evidence="4" id="KW-0732">Signal</keyword>
<evidence type="ECO:0000256" key="5">
    <source>
        <dbReference type="ARBA" id="ARBA00022734"/>
    </source>
</evidence>
<protein>
    <recommendedName>
        <fullName evidence="7">ILEI/PANDER domain-containing protein</fullName>
    </recommendedName>
</protein>
<dbReference type="PANTHER" id="PTHR14592">
    <property type="entry name" value="UNCHARACTERIZED FAM3"/>
    <property type="match status" value="1"/>
</dbReference>
<feature type="domain" description="ILEI/PANDER" evidence="7">
    <location>
        <begin position="17"/>
        <end position="80"/>
    </location>
</feature>
<organism evidence="8 9">
    <name type="scientific">Sinocyclocheilus rhinocerous</name>
    <dbReference type="NCBI Taxonomy" id="307959"/>
    <lineage>
        <taxon>Eukaryota</taxon>
        <taxon>Metazoa</taxon>
        <taxon>Chordata</taxon>
        <taxon>Craniata</taxon>
        <taxon>Vertebrata</taxon>
        <taxon>Euteleostomi</taxon>
        <taxon>Actinopterygii</taxon>
        <taxon>Neopterygii</taxon>
        <taxon>Teleostei</taxon>
        <taxon>Ostariophysi</taxon>
        <taxon>Cypriniformes</taxon>
        <taxon>Cyprinidae</taxon>
        <taxon>Cyprininae</taxon>
        <taxon>Sinocyclocheilus</taxon>
    </lineage>
</organism>
<evidence type="ECO:0000256" key="1">
    <source>
        <dbReference type="ARBA" id="ARBA00004613"/>
    </source>
</evidence>
<dbReference type="GO" id="GO:0030246">
    <property type="term" value="F:carbohydrate binding"/>
    <property type="evidence" value="ECO:0007669"/>
    <property type="project" value="UniProtKB-KW"/>
</dbReference>
<evidence type="ECO:0000313" key="9">
    <source>
        <dbReference type="Proteomes" id="UP000472270"/>
    </source>
</evidence>
<dbReference type="AlphaFoldDB" id="A0A673GAI1"/>
<keyword evidence="5" id="KW-0430">Lectin</keyword>